<dbReference type="EC" id="2.7.7.65" evidence="1"/>
<name>A0ABU8TRC3_9HYPH</name>
<dbReference type="NCBIfam" id="TIGR00254">
    <property type="entry name" value="GGDEF"/>
    <property type="match status" value="1"/>
</dbReference>
<evidence type="ECO:0000313" key="6">
    <source>
        <dbReference type="Proteomes" id="UP001385499"/>
    </source>
</evidence>
<reference evidence="5 6" key="1">
    <citation type="submission" date="2024-02" db="EMBL/GenBank/DDBJ databases">
        <title>Roseibium algae sp. nov., isolated from marine alga (Grateloupia sp.), showing potential in myo-inositol conversion.</title>
        <authorList>
            <person name="Wang Y."/>
        </authorList>
    </citation>
    <scope>NUCLEOTIDE SEQUENCE [LARGE SCALE GENOMIC DNA]</scope>
    <source>
        <strain evidence="5 6">H3510</strain>
    </source>
</reference>
<dbReference type="SMART" id="SM00267">
    <property type="entry name" value="GGDEF"/>
    <property type="match status" value="1"/>
</dbReference>
<dbReference type="Proteomes" id="UP001385499">
    <property type="component" value="Unassembled WGS sequence"/>
</dbReference>
<keyword evidence="3" id="KW-0812">Transmembrane</keyword>
<gene>
    <name evidence="5" type="ORF">V6575_21785</name>
</gene>
<keyword evidence="5" id="KW-0808">Transferase</keyword>
<dbReference type="EMBL" id="JBAKIA010000025">
    <property type="protein sequence ID" value="MEJ8476721.1"/>
    <property type="molecule type" value="Genomic_DNA"/>
</dbReference>
<organism evidence="5 6">
    <name type="scientific">Roseibium algae</name>
    <dbReference type="NCBI Taxonomy" id="3123038"/>
    <lineage>
        <taxon>Bacteria</taxon>
        <taxon>Pseudomonadati</taxon>
        <taxon>Pseudomonadota</taxon>
        <taxon>Alphaproteobacteria</taxon>
        <taxon>Hyphomicrobiales</taxon>
        <taxon>Stappiaceae</taxon>
        <taxon>Roseibium</taxon>
    </lineage>
</organism>
<dbReference type="PANTHER" id="PTHR45138">
    <property type="entry name" value="REGULATORY COMPONENTS OF SENSORY TRANSDUCTION SYSTEM"/>
    <property type="match status" value="1"/>
</dbReference>
<dbReference type="PANTHER" id="PTHR45138:SF9">
    <property type="entry name" value="DIGUANYLATE CYCLASE DGCM-RELATED"/>
    <property type="match status" value="1"/>
</dbReference>
<dbReference type="Pfam" id="PF00990">
    <property type="entry name" value="GGDEF"/>
    <property type="match status" value="1"/>
</dbReference>
<keyword evidence="5" id="KW-0548">Nucleotidyltransferase</keyword>
<dbReference type="SUPFAM" id="SSF55073">
    <property type="entry name" value="Nucleotide cyclase"/>
    <property type="match status" value="1"/>
</dbReference>
<dbReference type="PROSITE" id="PS50887">
    <property type="entry name" value="GGDEF"/>
    <property type="match status" value="1"/>
</dbReference>
<comment type="catalytic activity">
    <reaction evidence="2">
        <text>2 GTP = 3',3'-c-di-GMP + 2 diphosphate</text>
        <dbReference type="Rhea" id="RHEA:24898"/>
        <dbReference type="ChEBI" id="CHEBI:33019"/>
        <dbReference type="ChEBI" id="CHEBI:37565"/>
        <dbReference type="ChEBI" id="CHEBI:58805"/>
        <dbReference type="EC" id="2.7.7.65"/>
    </reaction>
</comment>
<proteinExistence type="predicted"/>
<keyword evidence="3" id="KW-1133">Transmembrane helix</keyword>
<protein>
    <recommendedName>
        <fullName evidence="1">diguanylate cyclase</fullName>
        <ecNumber evidence="1">2.7.7.65</ecNumber>
    </recommendedName>
</protein>
<dbReference type="InterPro" id="IPR050469">
    <property type="entry name" value="Diguanylate_Cyclase"/>
</dbReference>
<evidence type="ECO:0000313" key="5">
    <source>
        <dbReference type="EMBL" id="MEJ8476721.1"/>
    </source>
</evidence>
<feature type="transmembrane region" description="Helical" evidence="3">
    <location>
        <begin position="34"/>
        <end position="55"/>
    </location>
</feature>
<feature type="transmembrane region" description="Helical" evidence="3">
    <location>
        <begin position="67"/>
        <end position="92"/>
    </location>
</feature>
<dbReference type="Gene3D" id="3.30.70.270">
    <property type="match status" value="1"/>
</dbReference>
<keyword evidence="3" id="KW-0472">Membrane</keyword>
<comment type="caution">
    <text evidence="5">The sequence shown here is derived from an EMBL/GenBank/DDBJ whole genome shotgun (WGS) entry which is preliminary data.</text>
</comment>
<sequence>MHLFVHSVLMTLCTLAIAIEFWSGSAADDKFKRGSALLFTLVSVFHGLRGVIGLSEAFPGNILEGNNALALSFFAPLFLFLVGALMWLAIYWRGYVAELKNLAERDPLTNVFNRRSLIGLAEKLIKSRHAKGNATALLLFDLDHFKVVNDTHGHAAGDLVLRRFCDLITSELGSSDIFARLGGEEFVAMLAVNSSDDACSFAEKLRKIVSASTFELSGRSISVTVSVGVAVADGDYCSFASLMKNADGALYVAKRTGRNRVESCRSPSVDNLLNCKEELFAGGSVAA</sequence>
<dbReference type="InterPro" id="IPR000160">
    <property type="entry name" value="GGDEF_dom"/>
</dbReference>
<feature type="domain" description="GGDEF" evidence="4">
    <location>
        <begin position="133"/>
        <end position="266"/>
    </location>
</feature>
<accession>A0ABU8TRC3</accession>
<dbReference type="GO" id="GO:0052621">
    <property type="term" value="F:diguanylate cyclase activity"/>
    <property type="evidence" value="ECO:0007669"/>
    <property type="project" value="UniProtKB-EC"/>
</dbReference>
<evidence type="ECO:0000259" key="4">
    <source>
        <dbReference type="PROSITE" id="PS50887"/>
    </source>
</evidence>
<dbReference type="InterPro" id="IPR043128">
    <property type="entry name" value="Rev_trsase/Diguanyl_cyclase"/>
</dbReference>
<evidence type="ECO:0000256" key="3">
    <source>
        <dbReference type="SAM" id="Phobius"/>
    </source>
</evidence>
<dbReference type="CDD" id="cd01949">
    <property type="entry name" value="GGDEF"/>
    <property type="match status" value="1"/>
</dbReference>
<evidence type="ECO:0000256" key="2">
    <source>
        <dbReference type="ARBA" id="ARBA00034247"/>
    </source>
</evidence>
<dbReference type="RefSeq" id="WP_340277447.1">
    <property type="nucleotide sequence ID" value="NZ_JBAKIA010000025.1"/>
</dbReference>
<keyword evidence="6" id="KW-1185">Reference proteome</keyword>
<dbReference type="InterPro" id="IPR029787">
    <property type="entry name" value="Nucleotide_cyclase"/>
</dbReference>
<evidence type="ECO:0000256" key="1">
    <source>
        <dbReference type="ARBA" id="ARBA00012528"/>
    </source>
</evidence>